<evidence type="ECO:0000313" key="2">
    <source>
        <dbReference type="EnsemblMetazoa" id="CJA31401.1"/>
    </source>
</evidence>
<evidence type="ECO:0000313" key="3">
    <source>
        <dbReference type="Proteomes" id="UP000005237"/>
    </source>
</evidence>
<dbReference type="EnsemblMetazoa" id="CJA31401.1">
    <property type="protein sequence ID" value="CJA31401.1"/>
    <property type="gene ID" value="WBGene00207248"/>
</dbReference>
<sequence>MEWNVDWEHVDWYLEKRAKEDKGRVVFDENCLSWKPRRITPAMDGFCEPSQEDIEADEERKRQLQRTPITESMQNTTPVSVMSMPCGSVKKV</sequence>
<protein>
    <submittedName>
        <fullName evidence="2">Uncharacterized protein</fullName>
    </submittedName>
</protein>
<feature type="region of interest" description="Disordered" evidence="1">
    <location>
        <begin position="42"/>
        <end position="92"/>
    </location>
</feature>
<organism evidence="2 3">
    <name type="scientific">Caenorhabditis japonica</name>
    <dbReference type="NCBI Taxonomy" id="281687"/>
    <lineage>
        <taxon>Eukaryota</taxon>
        <taxon>Metazoa</taxon>
        <taxon>Ecdysozoa</taxon>
        <taxon>Nematoda</taxon>
        <taxon>Chromadorea</taxon>
        <taxon>Rhabditida</taxon>
        <taxon>Rhabditina</taxon>
        <taxon>Rhabditomorpha</taxon>
        <taxon>Rhabditoidea</taxon>
        <taxon>Rhabditidae</taxon>
        <taxon>Peloderinae</taxon>
        <taxon>Caenorhabditis</taxon>
    </lineage>
</organism>
<proteinExistence type="predicted"/>
<evidence type="ECO:0000256" key="1">
    <source>
        <dbReference type="SAM" id="MobiDB-lite"/>
    </source>
</evidence>
<dbReference type="AlphaFoldDB" id="A0A8R1IDA6"/>
<feature type="compositionally biased region" description="Polar residues" evidence="1">
    <location>
        <begin position="65"/>
        <end position="80"/>
    </location>
</feature>
<reference evidence="3" key="1">
    <citation type="submission" date="2010-08" db="EMBL/GenBank/DDBJ databases">
        <authorList>
            <consortium name="Caenorhabditis japonica Sequencing Consortium"/>
            <person name="Wilson R.K."/>
        </authorList>
    </citation>
    <scope>NUCLEOTIDE SEQUENCE [LARGE SCALE GENOMIC DNA]</scope>
    <source>
        <strain evidence="3">DF5081</strain>
    </source>
</reference>
<accession>A0A8R1IDA6</accession>
<name>A0A8R1IDA6_CAEJA</name>
<keyword evidence="3" id="KW-1185">Reference proteome</keyword>
<reference evidence="2" key="2">
    <citation type="submission" date="2022-06" db="UniProtKB">
        <authorList>
            <consortium name="EnsemblMetazoa"/>
        </authorList>
    </citation>
    <scope>IDENTIFICATION</scope>
    <source>
        <strain evidence="2">DF5081</strain>
    </source>
</reference>
<dbReference type="Proteomes" id="UP000005237">
    <property type="component" value="Unassembled WGS sequence"/>
</dbReference>